<dbReference type="EC" id="4.2.1.1" evidence="2"/>
<dbReference type="AlphaFoldDB" id="K0J460"/>
<feature type="binding site" evidence="6">
    <location>
        <position position="39"/>
    </location>
    <ligand>
        <name>Zn(2+)</name>
        <dbReference type="ChEBI" id="CHEBI:29105"/>
    </ligand>
</feature>
<sequence>MLLDEIIKHNQDFVENKSYQLYTTNNLPNKRAVILTCMDTRLTELLPKAMNFKNGDVKILKTAGAIINHPYGSMMRSILVAIHALQADEVYVVGHHHCGMSNLDAAQLMKQMEANGIKQADFDRIEIDPYEWFQGFDRVEDSVTSSVNLIKSHPLIPSDLPVHGLIIDPVTGKLDIVINGYSS</sequence>
<accession>K0J460</accession>
<evidence type="ECO:0000256" key="4">
    <source>
        <dbReference type="ARBA" id="ARBA00022833"/>
    </source>
</evidence>
<keyword evidence="4 6" id="KW-0862">Zinc</keyword>
<dbReference type="EMBL" id="AP012050">
    <property type="protein sequence ID" value="BAM47997.1"/>
    <property type="molecule type" value="Genomic_DNA"/>
</dbReference>
<dbReference type="PANTHER" id="PTHR43175">
    <property type="entry name" value="CARBONIC ANHYDRASE"/>
    <property type="match status" value="1"/>
</dbReference>
<name>K0J460_AMPXN</name>
<feature type="binding site" evidence="6">
    <location>
        <position position="98"/>
    </location>
    <ligand>
        <name>Zn(2+)</name>
        <dbReference type="ChEBI" id="CHEBI:29105"/>
    </ligand>
</feature>
<dbReference type="Pfam" id="PF00484">
    <property type="entry name" value="Pro_CA"/>
    <property type="match status" value="1"/>
</dbReference>
<dbReference type="eggNOG" id="COG0288">
    <property type="taxonomic scope" value="Bacteria"/>
</dbReference>
<keyword evidence="3 6" id="KW-0479">Metal-binding</keyword>
<dbReference type="SMART" id="SM00947">
    <property type="entry name" value="Pro_CA"/>
    <property type="match status" value="1"/>
</dbReference>
<dbReference type="PANTHER" id="PTHR43175:SF3">
    <property type="entry name" value="CARBON DISULFIDE HYDROLASE"/>
    <property type="match status" value="1"/>
</dbReference>
<feature type="binding site" evidence="6">
    <location>
        <position position="95"/>
    </location>
    <ligand>
        <name>Zn(2+)</name>
        <dbReference type="ChEBI" id="CHEBI:29105"/>
    </ligand>
</feature>
<dbReference type="RefSeq" id="WP_015010584.1">
    <property type="nucleotide sequence ID" value="NC_018704.1"/>
</dbReference>
<evidence type="ECO:0000313" key="8">
    <source>
        <dbReference type="Proteomes" id="UP000006294"/>
    </source>
</evidence>
<dbReference type="OrthoDB" id="9792260at2"/>
<comment type="similarity">
    <text evidence="1">Belongs to the beta-class carbonic anhydrase family.</text>
</comment>
<evidence type="ECO:0000256" key="6">
    <source>
        <dbReference type="PIRSR" id="PIRSR601765-1"/>
    </source>
</evidence>
<dbReference type="Gene3D" id="3.40.1050.10">
    <property type="entry name" value="Carbonic anhydrase"/>
    <property type="match status" value="1"/>
</dbReference>
<evidence type="ECO:0000256" key="5">
    <source>
        <dbReference type="ARBA" id="ARBA00048348"/>
    </source>
</evidence>
<gene>
    <name evidence="7" type="ordered locus">AXY_18650</name>
</gene>
<dbReference type="GO" id="GO:0008270">
    <property type="term" value="F:zinc ion binding"/>
    <property type="evidence" value="ECO:0007669"/>
    <property type="project" value="InterPro"/>
</dbReference>
<dbReference type="SUPFAM" id="SSF53056">
    <property type="entry name" value="beta-carbonic anhydrase, cab"/>
    <property type="match status" value="1"/>
</dbReference>
<feature type="binding site" evidence="6">
    <location>
        <position position="37"/>
    </location>
    <ligand>
        <name>Zn(2+)</name>
        <dbReference type="ChEBI" id="CHEBI:29105"/>
    </ligand>
</feature>
<dbReference type="HOGENOM" id="CLU_084253_3_0_9"/>
<proteinExistence type="inferred from homology"/>
<protein>
    <recommendedName>
        <fullName evidence="2">carbonic anhydrase</fullName>
        <ecNumber evidence="2">4.2.1.1</ecNumber>
    </recommendedName>
</protein>
<dbReference type="GO" id="GO:0004089">
    <property type="term" value="F:carbonate dehydratase activity"/>
    <property type="evidence" value="ECO:0007669"/>
    <property type="project" value="UniProtKB-EC"/>
</dbReference>
<dbReference type="InterPro" id="IPR036874">
    <property type="entry name" value="Carbonic_anhydrase_sf"/>
</dbReference>
<dbReference type="CDD" id="cd03379">
    <property type="entry name" value="beta_CA_cladeD"/>
    <property type="match status" value="1"/>
</dbReference>
<comment type="cofactor">
    <cofactor evidence="6">
        <name>Zn(2+)</name>
        <dbReference type="ChEBI" id="CHEBI:29105"/>
    </cofactor>
    <text evidence="6">Binds 1 zinc ion per subunit.</text>
</comment>
<dbReference type="STRING" id="698758.AXY_18650"/>
<dbReference type="Proteomes" id="UP000006294">
    <property type="component" value="Chromosome"/>
</dbReference>
<keyword evidence="7" id="KW-0456">Lyase</keyword>
<dbReference type="PATRIC" id="fig|698758.3.peg.1867"/>
<keyword evidence="8" id="KW-1185">Reference proteome</keyword>
<evidence type="ECO:0000256" key="2">
    <source>
        <dbReference type="ARBA" id="ARBA00012925"/>
    </source>
</evidence>
<evidence type="ECO:0000256" key="3">
    <source>
        <dbReference type="ARBA" id="ARBA00022723"/>
    </source>
</evidence>
<reference evidence="7 8" key="1">
    <citation type="submission" date="2011-01" db="EMBL/GenBank/DDBJ databases">
        <title>Whole genome sequence of Amphibacillus xylinus NBRC 15112.</title>
        <authorList>
            <person name="Nakazawa H."/>
            <person name="Katano Y."/>
            <person name="Nakamura S."/>
            <person name="Sasagawa M."/>
            <person name="Fukada J."/>
            <person name="Arai T."/>
            <person name="Sasakura N."/>
            <person name="Mochizuki D."/>
            <person name="Hosoyama A."/>
            <person name="Harada K."/>
            <person name="Horikawa H."/>
            <person name="Kato Y."/>
            <person name="Harada T."/>
            <person name="Sasaki K."/>
            <person name="Sekiguchi M."/>
            <person name="Hodoyama M."/>
            <person name="Nishiko R."/>
            <person name="Narita H."/>
            <person name="Hanamaki A."/>
            <person name="Hata C."/>
            <person name="Konno Y."/>
            <person name="Niimura Y."/>
            <person name="Yamazaki S."/>
            <person name="Fujita N."/>
        </authorList>
    </citation>
    <scope>NUCLEOTIDE SEQUENCE [LARGE SCALE GENOMIC DNA]</scope>
    <source>
        <strain evidence="8">ATCC 51415 / DSM 6626 / JCM 7361 / LMG 17667 / NBRC 15112 / Ep01</strain>
    </source>
</reference>
<evidence type="ECO:0000313" key="7">
    <source>
        <dbReference type="EMBL" id="BAM47997.1"/>
    </source>
</evidence>
<comment type="catalytic activity">
    <reaction evidence="5">
        <text>hydrogencarbonate + H(+) = CO2 + H2O</text>
        <dbReference type="Rhea" id="RHEA:10748"/>
        <dbReference type="ChEBI" id="CHEBI:15377"/>
        <dbReference type="ChEBI" id="CHEBI:15378"/>
        <dbReference type="ChEBI" id="CHEBI:16526"/>
        <dbReference type="ChEBI" id="CHEBI:17544"/>
        <dbReference type="EC" id="4.2.1.1"/>
    </reaction>
</comment>
<dbReference type="KEGG" id="axl:AXY_18650"/>
<evidence type="ECO:0000256" key="1">
    <source>
        <dbReference type="ARBA" id="ARBA00006217"/>
    </source>
</evidence>
<dbReference type="InterPro" id="IPR001765">
    <property type="entry name" value="Carbonic_anhydrase"/>
</dbReference>
<organism evidence="7 8">
    <name type="scientific">Amphibacillus xylanus (strain ATCC 51415 / DSM 6626 / JCM 7361 / LMG 17667 / NBRC 15112 / Ep01)</name>
    <dbReference type="NCBI Taxonomy" id="698758"/>
    <lineage>
        <taxon>Bacteria</taxon>
        <taxon>Bacillati</taxon>
        <taxon>Bacillota</taxon>
        <taxon>Bacilli</taxon>
        <taxon>Bacillales</taxon>
        <taxon>Bacillaceae</taxon>
        <taxon>Amphibacillus</taxon>
    </lineage>
</organism>